<dbReference type="SUPFAM" id="SSF58104">
    <property type="entry name" value="Methyl-accepting chemotaxis protein (MCP) signaling domain"/>
    <property type="match status" value="1"/>
</dbReference>
<dbReference type="PANTHER" id="PTHR32089">
    <property type="entry name" value="METHYL-ACCEPTING CHEMOTAXIS PROTEIN MCPB"/>
    <property type="match status" value="1"/>
</dbReference>
<evidence type="ECO:0000313" key="7">
    <source>
        <dbReference type="EMBL" id="GAA5170930.1"/>
    </source>
</evidence>
<evidence type="ECO:0008006" key="9">
    <source>
        <dbReference type="Google" id="ProtNLM"/>
    </source>
</evidence>
<keyword evidence="4" id="KW-1133">Transmembrane helix</keyword>
<sequence>MGSTFNSMRNQLLLVSGAGTTFVLLTAGILVSSLSGSIDMLGQALQKASAGNAATQAVLGSASNAMWVGCIVMGLVCIVAFSSFMWVLQTHLVRRTQLLADDLKRLAAGDFSRAVSLEHCTEFALVAASAETIRKDLGSLIAQMREGAVTLKQGVDAVADDAVKVSDSSLEQSQAASSTAASMQALSRSMDDITENAENANRLSHDSLKQSRNVQNKLEDVKEVIEETAHVIQRVATASQESLRSMQRISSMTRQVREIADQTNLLALNAAIEAARAGEAGRGFAVVADEVRKLAEKSGQSAAEIDAITATLNAQAVDLESSVAHGLTTIGNSRAGMDETMAALANATDAVARATSELDAIAPAVRAQNNANSEIANNIDRIARMVENNNNAVASMTHSAEKLHTLSGKLNSVAGAFRL</sequence>
<evidence type="ECO:0000259" key="5">
    <source>
        <dbReference type="PROSITE" id="PS50111"/>
    </source>
</evidence>
<feature type="transmembrane region" description="Helical" evidence="4">
    <location>
        <begin position="65"/>
        <end position="88"/>
    </location>
</feature>
<evidence type="ECO:0000256" key="2">
    <source>
        <dbReference type="ARBA" id="ARBA00029447"/>
    </source>
</evidence>
<dbReference type="PANTHER" id="PTHR32089:SF112">
    <property type="entry name" value="LYSOZYME-LIKE PROTEIN-RELATED"/>
    <property type="match status" value="1"/>
</dbReference>
<comment type="caution">
    <text evidence="7">The sequence shown here is derived from an EMBL/GenBank/DDBJ whole genome shotgun (WGS) entry which is preliminary data.</text>
</comment>
<reference evidence="8" key="1">
    <citation type="journal article" date="2019" name="Int. J. Syst. Evol. Microbiol.">
        <title>The Global Catalogue of Microorganisms (GCM) 10K type strain sequencing project: providing services to taxonomists for standard genome sequencing and annotation.</title>
        <authorList>
            <consortium name="The Broad Institute Genomics Platform"/>
            <consortium name="The Broad Institute Genome Sequencing Center for Infectious Disease"/>
            <person name="Wu L."/>
            <person name="Ma J."/>
        </authorList>
    </citation>
    <scope>NUCLEOTIDE SEQUENCE [LARGE SCALE GENOMIC DNA]</scope>
    <source>
        <strain evidence="8">JCM 18715</strain>
    </source>
</reference>
<dbReference type="PRINTS" id="PR00260">
    <property type="entry name" value="CHEMTRNSDUCR"/>
</dbReference>
<proteinExistence type="inferred from homology"/>
<evidence type="ECO:0000256" key="3">
    <source>
        <dbReference type="PROSITE-ProRule" id="PRU00284"/>
    </source>
</evidence>
<feature type="transmembrane region" description="Helical" evidence="4">
    <location>
        <begin position="12"/>
        <end position="31"/>
    </location>
</feature>
<feature type="domain" description="HAMP" evidence="6">
    <location>
        <begin position="90"/>
        <end position="142"/>
    </location>
</feature>
<keyword evidence="8" id="KW-1185">Reference proteome</keyword>
<evidence type="ECO:0000256" key="1">
    <source>
        <dbReference type="ARBA" id="ARBA00023224"/>
    </source>
</evidence>
<keyword evidence="1 3" id="KW-0807">Transducer</keyword>
<keyword evidence="4" id="KW-0812">Transmembrane</keyword>
<name>A0ABP9R3F0_9RHOO</name>
<dbReference type="SMART" id="SM00283">
    <property type="entry name" value="MA"/>
    <property type="match status" value="1"/>
</dbReference>
<evidence type="ECO:0000256" key="4">
    <source>
        <dbReference type="SAM" id="Phobius"/>
    </source>
</evidence>
<dbReference type="RefSeq" id="WP_345534380.1">
    <property type="nucleotide sequence ID" value="NZ_BAABLD010000017.1"/>
</dbReference>
<accession>A0ABP9R3F0</accession>
<protein>
    <recommendedName>
        <fullName evidence="9">Methyl-accepting chemotaxis protein</fullName>
    </recommendedName>
</protein>
<dbReference type="Proteomes" id="UP001500547">
    <property type="component" value="Unassembled WGS sequence"/>
</dbReference>
<dbReference type="PROSITE" id="PS50885">
    <property type="entry name" value="HAMP"/>
    <property type="match status" value="1"/>
</dbReference>
<keyword evidence="4" id="KW-0472">Membrane</keyword>
<dbReference type="EMBL" id="BAABLD010000017">
    <property type="protein sequence ID" value="GAA5170930.1"/>
    <property type="molecule type" value="Genomic_DNA"/>
</dbReference>
<dbReference type="Gene3D" id="1.10.287.950">
    <property type="entry name" value="Methyl-accepting chemotaxis protein"/>
    <property type="match status" value="1"/>
</dbReference>
<organism evidence="7 8">
    <name type="scientific">Viridibacterium curvum</name>
    <dbReference type="NCBI Taxonomy" id="1101404"/>
    <lineage>
        <taxon>Bacteria</taxon>
        <taxon>Pseudomonadati</taxon>
        <taxon>Pseudomonadota</taxon>
        <taxon>Betaproteobacteria</taxon>
        <taxon>Rhodocyclales</taxon>
        <taxon>Rhodocyclaceae</taxon>
        <taxon>Viridibacterium</taxon>
    </lineage>
</organism>
<dbReference type="InterPro" id="IPR003660">
    <property type="entry name" value="HAMP_dom"/>
</dbReference>
<comment type="similarity">
    <text evidence="2">Belongs to the methyl-accepting chemotaxis (MCP) protein family.</text>
</comment>
<feature type="domain" description="Methyl-accepting transducer" evidence="5">
    <location>
        <begin position="147"/>
        <end position="383"/>
    </location>
</feature>
<evidence type="ECO:0000259" key="6">
    <source>
        <dbReference type="PROSITE" id="PS50885"/>
    </source>
</evidence>
<evidence type="ECO:0000313" key="8">
    <source>
        <dbReference type="Proteomes" id="UP001500547"/>
    </source>
</evidence>
<gene>
    <name evidence="7" type="ORF">GCM10025770_34720</name>
</gene>
<dbReference type="InterPro" id="IPR004089">
    <property type="entry name" value="MCPsignal_dom"/>
</dbReference>
<dbReference type="PROSITE" id="PS50111">
    <property type="entry name" value="CHEMOTAXIS_TRANSDUC_2"/>
    <property type="match status" value="1"/>
</dbReference>
<dbReference type="InterPro" id="IPR004090">
    <property type="entry name" value="Chemotax_Me-accpt_rcpt"/>
</dbReference>
<dbReference type="Pfam" id="PF00015">
    <property type="entry name" value="MCPsignal"/>
    <property type="match status" value="1"/>
</dbReference>